<dbReference type="Proteomes" id="UP000196230">
    <property type="component" value="Unassembled WGS sequence"/>
</dbReference>
<evidence type="ECO:0008006" key="3">
    <source>
        <dbReference type="Google" id="ProtNLM"/>
    </source>
</evidence>
<organism evidence="1 2">
    <name type="scientific">Micrococcus lylae</name>
    <dbReference type="NCBI Taxonomy" id="1273"/>
    <lineage>
        <taxon>Bacteria</taxon>
        <taxon>Bacillati</taxon>
        <taxon>Actinomycetota</taxon>
        <taxon>Actinomycetes</taxon>
        <taxon>Micrococcales</taxon>
        <taxon>Micrococcaceae</taxon>
        <taxon>Micrococcus</taxon>
    </lineage>
</organism>
<protein>
    <recommendedName>
        <fullName evidence="3">WXG100 family type VII secretion target</fullName>
    </recommendedName>
</protein>
<name>A0A1R4IHB7_9MICC</name>
<evidence type="ECO:0000313" key="1">
    <source>
        <dbReference type="EMBL" id="SJN19119.1"/>
    </source>
</evidence>
<sequence>MTTDRIGFDTDVSQSVQGDIAGIVGRLEALMGQRDADVAQAMADFQMDGASDEYAHVETRWKNASNEVRSIIDLVKTTLSENDQTAFTTQSKTRTAITNIG</sequence>
<reference evidence="1 2" key="1">
    <citation type="submission" date="2017-02" db="EMBL/GenBank/DDBJ databases">
        <authorList>
            <person name="Peterson S.W."/>
        </authorList>
    </citation>
    <scope>NUCLEOTIDE SEQUENCE [LARGE SCALE GENOMIC DNA]</scope>
    <source>
        <strain evidence="1 2">2B3F</strain>
    </source>
</reference>
<proteinExistence type="predicted"/>
<dbReference type="Gene3D" id="1.10.287.1060">
    <property type="entry name" value="ESAT-6-like"/>
    <property type="match status" value="1"/>
</dbReference>
<dbReference type="EMBL" id="FUKP01000014">
    <property type="protein sequence ID" value="SJN19119.1"/>
    <property type="molecule type" value="Genomic_DNA"/>
</dbReference>
<evidence type="ECO:0000313" key="2">
    <source>
        <dbReference type="Proteomes" id="UP000196230"/>
    </source>
</evidence>
<dbReference type="InterPro" id="IPR048032">
    <property type="entry name" value="ESAT6-like"/>
</dbReference>
<dbReference type="NCBIfam" id="NF035935">
    <property type="entry name" value="ESAT6_3"/>
    <property type="match status" value="1"/>
</dbReference>
<dbReference type="AlphaFoldDB" id="A0A1R4IHB7"/>
<gene>
    <name evidence="1" type="ORF">FM125_02465</name>
</gene>
<dbReference type="RefSeq" id="WP_087133543.1">
    <property type="nucleotide sequence ID" value="NZ_FUKP01000014.1"/>
</dbReference>
<accession>A0A1R4IHB7</accession>